<dbReference type="RefSeq" id="XP_007881516.1">
    <property type="nucleotide sequence ID" value="XM_007883325.1"/>
</dbReference>
<dbReference type="PROSITE" id="PS50920">
    <property type="entry name" value="SOLCAR"/>
    <property type="match status" value="3"/>
</dbReference>
<dbReference type="EMBL" id="KE361643">
    <property type="protein sequence ID" value="EPQ26813.1"/>
    <property type="molecule type" value="Genomic_DNA"/>
</dbReference>
<dbReference type="InterPro" id="IPR002067">
    <property type="entry name" value="MCP"/>
</dbReference>
<dbReference type="eggNOG" id="KOG0758">
    <property type="taxonomic scope" value="Eukaryota"/>
</dbReference>
<dbReference type="Pfam" id="PF00153">
    <property type="entry name" value="Mito_carr"/>
    <property type="match status" value="3"/>
</dbReference>
<dbReference type="GO" id="GO:0000064">
    <property type="term" value="F:L-ornithine transmembrane transporter activity"/>
    <property type="evidence" value="ECO:0007669"/>
    <property type="project" value="TreeGrafter"/>
</dbReference>
<evidence type="ECO:0000256" key="5">
    <source>
        <dbReference type="ARBA" id="ARBA00022737"/>
    </source>
</evidence>
<sequence length="321" mass="34106">MPSRTDTSAPRPPPPSEGWPPFTLPLTDLVAGSAAGSAQVLVGQPLDTIKVRAQTAAVGRFTGPMDVLRQTLRHEGLGGLYKGITPPLVGVAAQTSILFTAFNLSKRLVSPLCPSNLSVSQIALAGGIAGGVNTVLSAPIELVKIRQQSNYDARSASMLSVFNSLRRDVGWKSGVYRGFWITFWREIPAYSAFYAAFEASKRAFAATLHPSSSSSSSSHLDAPASIPIWALMLSGSAGGIANWLASYPLDVVKSRVQLSDEPLARGGIAGSRYIAHQTAHIYRTEGPRAFVRGLSPTLLRAIPAAAATFTTFELVKRFLDA</sequence>
<keyword evidence="4 9" id="KW-0812">Transmembrane</keyword>
<feature type="repeat" description="Solcar" evidence="9">
    <location>
        <begin position="23"/>
        <end position="108"/>
    </location>
</feature>
<dbReference type="SUPFAM" id="SSF103506">
    <property type="entry name" value="Mitochondrial carrier"/>
    <property type="match status" value="1"/>
</dbReference>
<dbReference type="InterPro" id="IPR050567">
    <property type="entry name" value="Mitochondrial_Carrier"/>
</dbReference>
<evidence type="ECO:0000256" key="9">
    <source>
        <dbReference type="PROSITE-ProRule" id="PRU00282"/>
    </source>
</evidence>
<accession>A0A061H2V9</accession>
<dbReference type="PANTHER" id="PTHR45624:SF45">
    <property type="entry name" value="MITOCHONDRIAL CARRIER"/>
    <property type="match status" value="1"/>
</dbReference>
<keyword evidence="7" id="KW-0496">Mitochondrion</keyword>
<protein>
    <recommendedName>
        <fullName evidence="13">Mitochondrial carrier protein</fullName>
    </recommendedName>
</protein>
<evidence type="ECO:0000256" key="7">
    <source>
        <dbReference type="ARBA" id="ARBA00023128"/>
    </source>
</evidence>
<proteinExistence type="inferred from homology"/>
<dbReference type="HOGENOM" id="CLU_015166_16_0_1"/>
<keyword evidence="5" id="KW-0677">Repeat</keyword>
<keyword evidence="3 10" id="KW-0813">Transport</keyword>
<dbReference type="GO" id="GO:0031966">
    <property type="term" value="C:mitochondrial membrane"/>
    <property type="evidence" value="ECO:0007669"/>
    <property type="project" value="UniProtKB-SubCell"/>
</dbReference>
<evidence type="ECO:0000256" key="2">
    <source>
        <dbReference type="ARBA" id="ARBA00006375"/>
    </source>
</evidence>
<evidence type="ECO:0000256" key="1">
    <source>
        <dbReference type="ARBA" id="ARBA00004225"/>
    </source>
</evidence>
<comment type="similarity">
    <text evidence="2 10">Belongs to the mitochondrial carrier (TC 2.A.29) family.</text>
</comment>
<dbReference type="InterPro" id="IPR018108">
    <property type="entry name" value="MCP_transmembrane"/>
</dbReference>
<reference evidence="11 12" key="1">
    <citation type="journal article" date="2013" name="Plant Cell">
        <title>The transition from a phytopathogenic smut ancestor to an anamorphic biocontrol agent deciphered by comparative whole-genome analysis.</title>
        <authorList>
            <person name="Lefebvre F."/>
            <person name="Joly D.L."/>
            <person name="Labbe C."/>
            <person name="Teichmann B."/>
            <person name="Linning R."/>
            <person name="Belzile F."/>
            <person name="Bakkeren G."/>
            <person name="Belanger R.R."/>
        </authorList>
    </citation>
    <scope>NUCLEOTIDE SEQUENCE [LARGE SCALE GENOMIC DNA]</scope>
    <source>
        <strain evidence="11 12">PF-1</strain>
    </source>
</reference>
<keyword evidence="6" id="KW-1133">Transmembrane helix</keyword>
<dbReference type="OrthoDB" id="14252at2759"/>
<dbReference type="GO" id="GO:1990575">
    <property type="term" value="P:mitochondrial L-ornithine transmembrane transport"/>
    <property type="evidence" value="ECO:0007669"/>
    <property type="project" value="TreeGrafter"/>
</dbReference>
<evidence type="ECO:0000256" key="4">
    <source>
        <dbReference type="ARBA" id="ARBA00022692"/>
    </source>
</evidence>
<dbReference type="InterPro" id="IPR023395">
    <property type="entry name" value="MCP_dom_sf"/>
</dbReference>
<dbReference type="KEGG" id="pfp:PFL1_05791"/>
<organism evidence="11 12">
    <name type="scientific">Pseudozyma flocculosa PF-1</name>
    <dbReference type="NCBI Taxonomy" id="1277687"/>
    <lineage>
        <taxon>Eukaryota</taxon>
        <taxon>Fungi</taxon>
        <taxon>Dikarya</taxon>
        <taxon>Basidiomycota</taxon>
        <taxon>Ustilaginomycotina</taxon>
        <taxon>Ustilaginomycetes</taxon>
        <taxon>Ustilaginales</taxon>
        <taxon>Ustilaginaceae</taxon>
        <taxon>Pseudozyma</taxon>
    </lineage>
</organism>
<evidence type="ECO:0000256" key="8">
    <source>
        <dbReference type="ARBA" id="ARBA00023136"/>
    </source>
</evidence>
<feature type="repeat" description="Solcar" evidence="9">
    <location>
        <begin position="229"/>
        <end position="318"/>
    </location>
</feature>
<dbReference type="PANTHER" id="PTHR45624">
    <property type="entry name" value="MITOCHONDRIAL BASIC AMINO ACIDS TRANSPORTER-RELATED"/>
    <property type="match status" value="1"/>
</dbReference>
<dbReference type="GeneID" id="19319876"/>
<gene>
    <name evidence="11" type="ORF">PFL1_05791</name>
</gene>
<feature type="repeat" description="Solcar" evidence="9">
    <location>
        <begin position="117"/>
        <end position="203"/>
    </location>
</feature>
<comment type="subcellular location">
    <subcellularLocation>
        <location evidence="1">Mitochondrion membrane</location>
        <topology evidence="1">Multi-pass membrane protein</topology>
    </subcellularLocation>
</comment>
<evidence type="ECO:0008006" key="13">
    <source>
        <dbReference type="Google" id="ProtNLM"/>
    </source>
</evidence>
<evidence type="ECO:0000256" key="6">
    <source>
        <dbReference type="ARBA" id="ARBA00022989"/>
    </source>
</evidence>
<evidence type="ECO:0000313" key="12">
    <source>
        <dbReference type="Proteomes" id="UP000053664"/>
    </source>
</evidence>
<name>A0A061H2V9_9BASI</name>
<evidence type="ECO:0000256" key="3">
    <source>
        <dbReference type="ARBA" id="ARBA00022448"/>
    </source>
</evidence>
<dbReference type="Gene3D" id="1.50.40.10">
    <property type="entry name" value="Mitochondrial carrier domain"/>
    <property type="match status" value="2"/>
</dbReference>
<dbReference type="Proteomes" id="UP000053664">
    <property type="component" value="Unassembled WGS sequence"/>
</dbReference>
<dbReference type="AlphaFoldDB" id="A0A061H2V9"/>
<evidence type="ECO:0000313" key="11">
    <source>
        <dbReference type="EMBL" id="EPQ26813.1"/>
    </source>
</evidence>
<evidence type="ECO:0000256" key="10">
    <source>
        <dbReference type="RuleBase" id="RU000488"/>
    </source>
</evidence>
<keyword evidence="8 9" id="KW-0472">Membrane</keyword>
<dbReference type="PRINTS" id="PR00926">
    <property type="entry name" value="MITOCARRIER"/>
</dbReference>